<evidence type="ECO:0000256" key="2">
    <source>
        <dbReference type="ARBA" id="ARBA00022643"/>
    </source>
</evidence>
<evidence type="ECO:0000256" key="1">
    <source>
        <dbReference type="ARBA" id="ARBA00022630"/>
    </source>
</evidence>
<protein>
    <submittedName>
        <fullName evidence="6">LLM class F420-dependent oxidoreductase</fullName>
    </submittedName>
</protein>
<reference evidence="6" key="1">
    <citation type="journal article" date="2014" name="Int. J. Syst. Evol. Microbiol.">
        <title>Complete genome sequence of Corynebacterium casei LMG S-19264T (=DSM 44701T), isolated from a smear-ripened cheese.</title>
        <authorList>
            <consortium name="US DOE Joint Genome Institute (JGI-PGF)"/>
            <person name="Walter F."/>
            <person name="Albersmeier A."/>
            <person name="Kalinowski J."/>
            <person name="Ruckert C."/>
        </authorList>
    </citation>
    <scope>NUCLEOTIDE SEQUENCE</scope>
    <source>
        <strain evidence="6">CGMCC 4.7430</strain>
    </source>
</reference>
<dbReference type="InterPro" id="IPR036661">
    <property type="entry name" value="Luciferase-like_sf"/>
</dbReference>
<comment type="caution">
    <text evidence="6">The sequence shown here is derived from an EMBL/GenBank/DDBJ whole genome shotgun (WGS) entry which is preliminary data.</text>
</comment>
<dbReference type="Proteomes" id="UP000660745">
    <property type="component" value="Unassembled WGS sequence"/>
</dbReference>
<dbReference type="Pfam" id="PF00296">
    <property type="entry name" value="Bac_luciferase"/>
    <property type="match status" value="1"/>
</dbReference>
<evidence type="ECO:0000256" key="3">
    <source>
        <dbReference type="ARBA" id="ARBA00023002"/>
    </source>
</evidence>
<dbReference type="Gene3D" id="3.20.20.30">
    <property type="entry name" value="Luciferase-like domain"/>
    <property type="match status" value="1"/>
</dbReference>
<dbReference type="PANTHER" id="PTHR42847">
    <property type="entry name" value="ALKANESULFONATE MONOOXYGENASE"/>
    <property type="match status" value="1"/>
</dbReference>
<dbReference type="PANTHER" id="PTHR42847:SF4">
    <property type="entry name" value="ALKANESULFONATE MONOOXYGENASE-RELATED"/>
    <property type="match status" value="1"/>
</dbReference>
<keyword evidence="2" id="KW-0288">FMN</keyword>
<keyword evidence="4" id="KW-0503">Monooxygenase</keyword>
<dbReference type="NCBIfam" id="TIGR03619">
    <property type="entry name" value="F420_Rv2161c"/>
    <property type="match status" value="1"/>
</dbReference>
<dbReference type="GO" id="GO:0008726">
    <property type="term" value="F:alkanesulfonate monooxygenase activity"/>
    <property type="evidence" value="ECO:0007669"/>
    <property type="project" value="TreeGrafter"/>
</dbReference>
<evidence type="ECO:0000313" key="7">
    <source>
        <dbReference type="Proteomes" id="UP000660745"/>
    </source>
</evidence>
<dbReference type="AlphaFoldDB" id="A0A918E514"/>
<dbReference type="InterPro" id="IPR050172">
    <property type="entry name" value="SsuD_RutA_monooxygenase"/>
</dbReference>
<dbReference type="GO" id="GO:0046306">
    <property type="term" value="P:alkanesulfonate catabolic process"/>
    <property type="evidence" value="ECO:0007669"/>
    <property type="project" value="TreeGrafter"/>
</dbReference>
<sequence>MRIGLAVPQYGRFASLGSLRLVAWEAEAMGFDSLWVGDRLLTPLEPRDRYPGGDGLIPKEHGVFLDPFAVLTVAASLTSRVRLGASALNACWYAPPLLARSLTTIDRLSDGRLDVGLGLGWSSDEYAAVGVPWQSRAARYEATLDALEAIWHSDPVAYSTELWTVAPSHIHPKPVGRPPLYLAGFAPDALSRIGRRADGWLTAALPLPMLIPMWDAVRRSAEAAGRDPEALRMVMRANPIITRAGQGTPPVSGTVAQIAGYLAEAAAAGVHEIFLDLQLTARDDQHLLKLAEEFRSHLT</sequence>
<organism evidence="6 7">
    <name type="scientific">Nonomuraea glycinis</name>
    <dbReference type="NCBI Taxonomy" id="2047744"/>
    <lineage>
        <taxon>Bacteria</taxon>
        <taxon>Bacillati</taxon>
        <taxon>Actinomycetota</taxon>
        <taxon>Actinomycetes</taxon>
        <taxon>Streptosporangiales</taxon>
        <taxon>Streptosporangiaceae</taxon>
        <taxon>Nonomuraea</taxon>
    </lineage>
</organism>
<accession>A0A918E514</accession>
<gene>
    <name evidence="6" type="ORF">GCM10012278_22820</name>
</gene>
<dbReference type="InterPro" id="IPR019921">
    <property type="entry name" value="Lucif-like_OxRdtase_Rv2161c"/>
</dbReference>
<proteinExistence type="predicted"/>
<keyword evidence="3" id="KW-0560">Oxidoreductase</keyword>
<dbReference type="InterPro" id="IPR011251">
    <property type="entry name" value="Luciferase-like_dom"/>
</dbReference>
<feature type="domain" description="Luciferase-like" evidence="5">
    <location>
        <begin position="15"/>
        <end position="242"/>
    </location>
</feature>
<reference evidence="6" key="2">
    <citation type="submission" date="2020-09" db="EMBL/GenBank/DDBJ databases">
        <authorList>
            <person name="Sun Q."/>
            <person name="Zhou Y."/>
        </authorList>
    </citation>
    <scope>NUCLEOTIDE SEQUENCE</scope>
    <source>
        <strain evidence="6">CGMCC 4.7430</strain>
    </source>
</reference>
<dbReference type="SUPFAM" id="SSF51679">
    <property type="entry name" value="Bacterial luciferase-like"/>
    <property type="match status" value="1"/>
</dbReference>
<evidence type="ECO:0000313" key="6">
    <source>
        <dbReference type="EMBL" id="GGP05032.1"/>
    </source>
</evidence>
<evidence type="ECO:0000256" key="4">
    <source>
        <dbReference type="ARBA" id="ARBA00023033"/>
    </source>
</evidence>
<keyword evidence="7" id="KW-1185">Reference proteome</keyword>
<name>A0A918E514_9ACTN</name>
<evidence type="ECO:0000259" key="5">
    <source>
        <dbReference type="Pfam" id="PF00296"/>
    </source>
</evidence>
<dbReference type="RefSeq" id="WP_189138497.1">
    <property type="nucleotide sequence ID" value="NZ_BMNK01000003.1"/>
</dbReference>
<dbReference type="EMBL" id="BMNK01000003">
    <property type="protein sequence ID" value="GGP05032.1"/>
    <property type="molecule type" value="Genomic_DNA"/>
</dbReference>
<keyword evidence="1" id="KW-0285">Flavoprotein</keyword>